<evidence type="ECO:0000256" key="2">
    <source>
        <dbReference type="ARBA" id="ARBA00023015"/>
    </source>
</evidence>
<proteinExistence type="inferred from homology"/>
<dbReference type="AlphaFoldDB" id="A0A9R0IKP9"/>
<dbReference type="GO" id="GO:0043565">
    <property type="term" value="F:sequence-specific DNA binding"/>
    <property type="evidence" value="ECO:0000318"/>
    <property type="project" value="GO_Central"/>
</dbReference>
<dbReference type="GO" id="GO:0042802">
    <property type="term" value="F:identical protein binding"/>
    <property type="evidence" value="ECO:0007669"/>
    <property type="project" value="UniProtKB-ARBA"/>
</dbReference>
<dbReference type="Pfam" id="PF00046">
    <property type="entry name" value="Homeodomain"/>
    <property type="match status" value="1"/>
</dbReference>
<dbReference type="PANTHER" id="PTHR24326:SF606">
    <property type="entry name" value="HOMEOBOX-LEUCINE ZIPPER PROTEIN ATHB-54"/>
    <property type="match status" value="1"/>
</dbReference>
<dbReference type="GO" id="GO:0005634">
    <property type="term" value="C:nucleus"/>
    <property type="evidence" value="ECO:0000318"/>
    <property type="project" value="GO_Central"/>
</dbReference>
<dbReference type="PANTHER" id="PTHR24326">
    <property type="entry name" value="HOMEOBOX-LEUCINE ZIPPER PROTEIN"/>
    <property type="match status" value="1"/>
</dbReference>
<dbReference type="PRINTS" id="PR00031">
    <property type="entry name" value="HTHREPRESSR"/>
</dbReference>
<dbReference type="OrthoDB" id="6159439at2759"/>
<keyword evidence="11" id="KW-0175">Coiled coil</keyword>
<keyword evidence="5 10" id="KW-0804">Transcription</keyword>
<dbReference type="GeneID" id="110790485"/>
<evidence type="ECO:0000256" key="7">
    <source>
        <dbReference type="ARBA" id="ARBA00025748"/>
    </source>
</evidence>
<dbReference type="InterPro" id="IPR003106">
    <property type="entry name" value="Leu_zip_homeo"/>
</dbReference>
<evidence type="ECO:0000256" key="5">
    <source>
        <dbReference type="ARBA" id="ARBA00023163"/>
    </source>
</evidence>
<evidence type="ECO:0000256" key="1">
    <source>
        <dbReference type="ARBA" id="ARBA00004123"/>
    </source>
</evidence>
<keyword evidence="2 10" id="KW-0805">Transcription regulation</keyword>
<protein>
    <recommendedName>
        <fullName evidence="10">Homeobox-leucine zipper protein</fullName>
    </recommendedName>
    <alternativeName>
        <fullName evidence="10">HD-ZIP protein</fullName>
    </alternativeName>
    <alternativeName>
        <fullName evidence="10">Homeodomain transcription factor</fullName>
    </alternativeName>
</protein>
<keyword evidence="13" id="KW-1185">Reference proteome</keyword>
<evidence type="ECO:0000256" key="9">
    <source>
        <dbReference type="RuleBase" id="RU000682"/>
    </source>
</evidence>
<evidence type="ECO:0000259" key="12">
    <source>
        <dbReference type="PROSITE" id="PS50071"/>
    </source>
</evidence>
<reference evidence="14" key="2">
    <citation type="submission" date="2025-08" db="UniProtKB">
        <authorList>
            <consortium name="RefSeq"/>
        </authorList>
    </citation>
    <scope>IDENTIFICATION</scope>
    <source>
        <tissue evidence="14">Leaf</tissue>
    </source>
</reference>
<evidence type="ECO:0000256" key="4">
    <source>
        <dbReference type="ARBA" id="ARBA00023155"/>
    </source>
</evidence>
<comment type="subcellular location">
    <subcellularLocation>
        <location evidence="1 8 9">Nucleus</location>
    </subcellularLocation>
</comment>
<feature type="domain" description="Homeobox" evidence="12">
    <location>
        <begin position="93"/>
        <end position="153"/>
    </location>
</feature>
<keyword evidence="4 8" id="KW-0371">Homeobox</keyword>
<feature type="coiled-coil region" evidence="11">
    <location>
        <begin position="152"/>
        <end position="200"/>
    </location>
</feature>
<dbReference type="RefSeq" id="XP_021850966.1">
    <property type="nucleotide sequence ID" value="XM_021995274.2"/>
</dbReference>
<dbReference type="SUPFAM" id="SSF46689">
    <property type="entry name" value="Homeodomain-like"/>
    <property type="match status" value="1"/>
</dbReference>
<evidence type="ECO:0000256" key="11">
    <source>
        <dbReference type="SAM" id="Coils"/>
    </source>
</evidence>
<dbReference type="InterPro" id="IPR009057">
    <property type="entry name" value="Homeodomain-like_sf"/>
</dbReference>
<dbReference type="PROSITE" id="PS00027">
    <property type="entry name" value="HOMEOBOX_1"/>
    <property type="match status" value="1"/>
</dbReference>
<sequence length="340" mass="38228">MAGAGVGRVFGGGSSGGCGGNGSVGASLLFNQRLPRSSQSPEPFFISGSSSTFLGSSSMVSFEDVVGGKRSERPFFCTYDQEENGDEDFDDYFHQPEKKRRLTVHQVQFLEKSFEVDNKLEPERKVQLAKDLGLQPRQVAIWFQNRRARWKTKQLEKDFDSLQSNFNDLKSDYENLLQEKEKLQAEVVQLTDKLLLKEKKQGEHSAPFNTNIEPKTVQEEPIVESASETEDHLVSVFGCKQEDLSSVKSDVIDSDSPHYVDAATHSPFGEPSETYAFEADHSDISQDDEDYLSKSLLPSSHVFMKIGDVDYPDPPANNYGLQGEDHASLFWPYWDINLKM</sequence>
<dbReference type="FunFam" id="1.10.10.60:FF:000159">
    <property type="entry name" value="Homeobox-leucine zipper protein HAT5"/>
    <property type="match status" value="1"/>
</dbReference>
<comment type="function">
    <text evidence="10">Transcription factor.</text>
</comment>
<reference evidence="13" key="1">
    <citation type="journal article" date="2021" name="Nat. Commun.">
        <title>Genomic analyses provide insights into spinach domestication and the genetic basis of agronomic traits.</title>
        <authorList>
            <person name="Cai X."/>
            <person name="Sun X."/>
            <person name="Xu C."/>
            <person name="Sun H."/>
            <person name="Wang X."/>
            <person name="Ge C."/>
            <person name="Zhang Z."/>
            <person name="Wang Q."/>
            <person name="Fei Z."/>
            <person name="Jiao C."/>
            <person name="Wang Q."/>
        </authorList>
    </citation>
    <scope>NUCLEOTIDE SEQUENCE [LARGE SCALE GENOMIC DNA]</scope>
    <source>
        <strain evidence="13">cv. Varoflay</strain>
    </source>
</reference>
<keyword evidence="3 8" id="KW-0238">DNA-binding</keyword>
<organism evidence="13 14">
    <name type="scientific">Spinacia oleracea</name>
    <name type="common">Spinach</name>
    <dbReference type="NCBI Taxonomy" id="3562"/>
    <lineage>
        <taxon>Eukaryota</taxon>
        <taxon>Viridiplantae</taxon>
        <taxon>Streptophyta</taxon>
        <taxon>Embryophyta</taxon>
        <taxon>Tracheophyta</taxon>
        <taxon>Spermatophyta</taxon>
        <taxon>Magnoliopsida</taxon>
        <taxon>eudicotyledons</taxon>
        <taxon>Gunneridae</taxon>
        <taxon>Pentapetalae</taxon>
        <taxon>Caryophyllales</taxon>
        <taxon>Chenopodiaceae</taxon>
        <taxon>Chenopodioideae</taxon>
        <taxon>Anserineae</taxon>
        <taxon>Spinacia</taxon>
    </lineage>
</organism>
<dbReference type="InterPro" id="IPR001356">
    <property type="entry name" value="HD"/>
</dbReference>
<evidence type="ECO:0000256" key="3">
    <source>
        <dbReference type="ARBA" id="ARBA00023125"/>
    </source>
</evidence>
<dbReference type="SMART" id="SM00389">
    <property type="entry name" value="HOX"/>
    <property type="match status" value="1"/>
</dbReference>
<dbReference type="Pfam" id="PF02183">
    <property type="entry name" value="HALZ"/>
    <property type="match status" value="1"/>
</dbReference>
<name>A0A9R0IKP9_SPIOL</name>
<dbReference type="GO" id="GO:0045893">
    <property type="term" value="P:positive regulation of DNA-templated transcription"/>
    <property type="evidence" value="ECO:0000318"/>
    <property type="project" value="GO_Central"/>
</dbReference>
<keyword evidence="6 8" id="KW-0539">Nucleus</keyword>
<dbReference type="InterPro" id="IPR017970">
    <property type="entry name" value="Homeobox_CS"/>
</dbReference>
<evidence type="ECO:0000313" key="13">
    <source>
        <dbReference type="Proteomes" id="UP000813463"/>
    </source>
</evidence>
<dbReference type="InterPro" id="IPR045224">
    <property type="entry name" value="HDZip_class_I_plant"/>
</dbReference>
<evidence type="ECO:0000256" key="6">
    <source>
        <dbReference type="ARBA" id="ARBA00023242"/>
    </source>
</evidence>
<evidence type="ECO:0000256" key="10">
    <source>
        <dbReference type="RuleBase" id="RU369038"/>
    </source>
</evidence>
<dbReference type="CDD" id="cd00086">
    <property type="entry name" value="homeodomain"/>
    <property type="match status" value="1"/>
</dbReference>
<evidence type="ECO:0000313" key="14">
    <source>
        <dbReference type="RefSeq" id="XP_021850966.1"/>
    </source>
</evidence>
<feature type="DNA-binding region" description="Homeobox" evidence="8">
    <location>
        <begin position="95"/>
        <end position="154"/>
    </location>
</feature>
<dbReference type="Gene3D" id="1.10.10.60">
    <property type="entry name" value="Homeodomain-like"/>
    <property type="match status" value="1"/>
</dbReference>
<evidence type="ECO:0000256" key="8">
    <source>
        <dbReference type="PROSITE-ProRule" id="PRU00108"/>
    </source>
</evidence>
<dbReference type="KEGG" id="soe:110790485"/>
<accession>A0A9R0IKP9</accession>
<dbReference type="PROSITE" id="PS50071">
    <property type="entry name" value="HOMEOBOX_2"/>
    <property type="match status" value="1"/>
</dbReference>
<dbReference type="InterPro" id="IPR000047">
    <property type="entry name" value="HTH_motif"/>
</dbReference>
<comment type="similarity">
    <text evidence="7 10">Belongs to the HD-ZIP homeobox family. Class I subfamily.</text>
</comment>
<gene>
    <name evidence="14" type="primary">LOC110790485</name>
</gene>
<dbReference type="GO" id="GO:0000981">
    <property type="term" value="F:DNA-binding transcription factor activity, RNA polymerase II-specific"/>
    <property type="evidence" value="ECO:0007669"/>
    <property type="project" value="UniProtKB-UniRule"/>
</dbReference>
<dbReference type="Proteomes" id="UP000813463">
    <property type="component" value="Chromosome 5"/>
</dbReference>